<dbReference type="InterPro" id="IPR013078">
    <property type="entry name" value="His_Pase_superF_clade-1"/>
</dbReference>
<gene>
    <name evidence="2" type="ORF">BDZ94DRAFT_1265292</name>
    <name evidence="1" type="ORF">BDZ94DRAFT_1277139</name>
</gene>
<dbReference type="CDD" id="cd07067">
    <property type="entry name" value="HP_PGM_like"/>
    <property type="match status" value="1"/>
</dbReference>
<sequence length="268" mass="29691">MVQKIYIARHGFRLNWLTTTWQSKTGLPRDPPLAAFGETQAQELGAYFASLPESERPTAIFSSPYYRCLQTSQPVATALNIPIYVEHGISEWYSPVSPGTGLHPRPGSATSLRQYFPQIDPIWDSLWYPSRRGEDVQEVHERCDGLLATLLPEIERRFPGKHACILLVSHAATIIALARTLLGEREYPLRVGCCSLSEFTRQTAAEGSRWDAQRLADGSHLVEGASREWGFEDIEIAAGKVVDDPGVPGTEFDEDGPVGSQVQIVSNL</sequence>
<protein>
    <submittedName>
        <fullName evidence="1">Histidine phosphatase superfamily</fullName>
    </submittedName>
</protein>
<dbReference type="AlphaFoldDB" id="A0A9P5XS17"/>
<keyword evidence="3" id="KW-1185">Reference proteome</keyword>
<accession>A0A9P5XS17</accession>
<dbReference type="OrthoDB" id="414418at2759"/>
<reference evidence="1" key="1">
    <citation type="submission" date="2020-11" db="EMBL/GenBank/DDBJ databases">
        <authorList>
            <consortium name="DOE Joint Genome Institute"/>
            <person name="Ahrendt S."/>
            <person name="Riley R."/>
            <person name="Andreopoulos W."/>
            <person name="Labutti K."/>
            <person name="Pangilinan J."/>
            <person name="Ruiz-Duenas F.J."/>
            <person name="Barrasa J.M."/>
            <person name="Sanchez-Garcia M."/>
            <person name="Camarero S."/>
            <person name="Miyauchi S."/>
            <person name="Serrano A."/>
            <person name="Linde D."/>
            <person name="Babiker R."/>
            <person name="Drula E."/>
            <person name="Ayuso-Fernandez I."/>
            <person name="Pacheco R."/>
            <person name="Padilla G."/>
            <person name="Ferreira P."/>
            <person name="Barriuso J."/>
            <person name="Kellner H."/>
            <person name="Castanera R."/>
            <person name="Alfaro M."/>
            <person name="Ramirez L."/>
            <person name="Pisabarro A.G."/>
            <person name="Kuo A."/>
            <person name="Tritt A."/>
            <person name="Lipzen A."/>
            <person name="He G."/>
            <person name="Yan M."/>
            <person name="Ng V."/>
            <person name="Cullen D."/>
            <person name="Martin F."/>
            <person name="Rosso M.-N."/>
            <person name="Henrissat B."/>
            <person name="Hibbett D."/>
            <person name="Martinez A.T."/>
            <person name="Grigoriev I.V."/>
        </authorList>
    </citation>
    <scope>NUCLEOTIDE SEQUENCE</scope>
    <source>
        <strain evidence="1">CBS 247.69</strain>
    </source>
</reference>
<dbReference type="PANTHER" id="PTHR16469:SF51">
    <property type="entry name" value="TRANSCRIPTION FACTOR TAU 55 KDA SUBUNIT"/>
    <property type="match status" value="1"/>
</dbReference>
<dbReference type="PANTHER" id="PTHR16469">
    <property type="entry name" value="UBIQUITIN-ASSOCIATED AND SH3 DOMAIN-CONTAINING BA-RELATED"/>
    <property type="match status" value="1"/>
</dbReference>
<organism evidence="1 3">
    <name type="scientific">Collybia nuda</name>
    <dbReference type="NCBI Taxonomy" id="64659"/>
    <lineage>
        <taxon>Eukaryota</taxon>
        <taxon>Fungi</taxon>
        <taxon>Dikarya</taxon>
        <taxon>Basidiomycota</taxon>
        <taxon>Agaricomycotina</taxon>
        <taxon>Agaricomycetes</taxon>
        <taxon>Agaricomycetidae</taxon>
        <taxon>Agaricales</taxon>
        <taxon>Tricholomatineae</taxon>
        <taxon>Clitocybaceae</taxon>
        <taxon>Collybia</taxon>
    </lineage>
</organism>
<dbReference type="SMART" id="SM00855">
    <property type="entry name" value="PGAM"/>
    <property type="match status" value="1"/>
</dbReference>
<dbReference type="SUPFAM" id="SSF53254">
    <property type="entry name" value="Phosphoglycerate mutase-like"/>
    <property type="match status" value="1"/>
</dbReference>
<dbReference type="Pfam" id="PF00300">
    <property type="entry name" value="His_Phos_1"/>
    <property type="match status" value="1"/>
</dbReference>
<evidence type="ECO:0000313" key="1">
    <source>
        <dbReference type="EMBL" id="KAF9455833.1"/>
    </source>
</evidence>
<dbReference type="InterPro" id="IPR029033">
    <property type="entry name" value="His_PPase_superfam"/>
</dbReference>
<evidence type="ECO:0000313" key="2">
    <source>
        <dbReference type="EMBL" id="KAF9460854.1"/>
    </source>
</evidence>
<dbReference type="EMBL" id="MU150293">
    <property type="protein sequence ID" value="KAF9460854.1"/>
    <property type="molecule type" value="Genomic_DNA"/>
</dbReference>
<proteinExistence type="predicted"/>
<name>A0A9P5XS17_9AGAR</name>
<comment type="caution">
    <text evidence="1">The sequence shown here is derived from an EMBL/GenBank/DDBJ whole genome shotgun (WGS) entry which is preliminary data.</text>
</comment>
<dbReference type="EMBL" id="MU150509">
    <property type="protein sequence ID" value="KAF9455833.1"/>
    <property type="molecule type" value="Genomic_DNA"/>
</dbReference>
<dbReference type="InterPro" id="IPR051710">
    <property type="entry name" value="Phosphatase_SH3-domain"/>
</dbReference>
<dbReference type="Proteomes" id="UP000807353">
    <property type="component" value="Unassembled WGS sequence"/>
</dbReference>
<evidence type="ECO:0000313" key="3">
    <source>
        <dbReference type="Proteomes" id="UP000807353"/>
    </source>
</evidence>
<dbReference type="Gene3D" id="3.40.50.1240">
    <property type="entry name" value="Phosphoglycerate mutase-like"/>
    <property type="match status" value="1"/>
</dbReference>